<protein>
    <recommendedName>
        <fullName evidence="4">Major facilitator superfamily (MFS) profile domain-containing protein</fullName>
    </recommendedName>
</protein>
<evidence type="ECO:0000313" key="2">
    <source>
        <dbReference type="EMBL" id="PIU33152.1"/>
    </source>
</evidence>
<organism evidence="2 3">
    <name type="scientific">Candidatus Shapirobacteria bacterium CG07_land_8_20_14_0_80_39_12</name>
    <dbReference type="NCBI Taxonomy" id="1974480"/>
    <lineage>
        <taxon>Bacteria</taxon>
        <taxon>Candidatus Shapironibacteriota</taxon>
    </lineage>
</organism>
<evidence type="ECO:0000256" key="1">
    <source>
        <dbReference type="SAM" id="Phobius"/>
    </source>
</evidence>
<feature type="transmembrane region" description="Helical" evidence="1">
    <location>
        <begin position="334"/>
        <end position="356"/>
    </location>
</feature>
<dbReference type="InterPro" id="IPR036259">
    <property type="entry name" value="MFS_trans_sf"/>
</dbReference>
<feature type="transmembrane region" description="Helical" evidence="1">
    <location>
        <begin position="81"/>
        <end position="98"/>
    </location>
</feature>
<feature type="transmembrane region" description="Helical" evidence="1">
    <location>
        <begin position="211"/>
        <end position="230"/>
    </location>
</feature>
<feature type="transmembrane region" description="Helical" evidence="1">
    <location>
        <begin position="104"/>
        <end position="124"/>
    </location>
</feature>
<name>A0A2M6YPV4_9BACT</name>
<sequence length="383" mass="43136">MKKQFFSLALVSTFRRLAFGLLTLFSPVYIFRLILNLSSIEVTIRMGIIGVLVYALFFYLIKILTFPLAENLAFKVGFKNVIALSFIPFFLFITFLILSERQLLFLVLTAFFGGLQAGLFWFAYHGMFVKAVDEHSFGFHEGVCQGLGILTLLVAPILGSLLIFFFGFTALFLTAGFFVLLAALTLIFSARDKPFHDARFLTSFALFKKHLKTFLAYLGWGGETALYGNLWPIFLILILGDILSYGGIITISILFSVLVIFLIGRWVDKAKGSRVLTYGVALGSFSWLLRTIAYFPFLIILVDGFYRLTEQMMTIPMDVLSYKKAISGGTSQSLYFREIALSLGAFLFLALASLMIFFNLPFWSTFILAFLGTLMPLLIMKKV</sequence>
<feature type="transmembrane region" description="Helical" evidence="1">
    <location>
        <begin position="145"/>
        <end position="165"/>
    </location>
</feature>
<reference evidence="3" key="1">
    <citation type="submission" date="2017-09" db="EMBL/GenBank/DDBJ databases">
        <title>Depth-based differentiation of microbial function through sediment-hosted aquifers and enrichment of novel symbionts in the deep terrestrial subsurface.</title>
        <authorList>
            <person name="Probst A.J."/>
            <person name="Ladd B."/>
            <person name="Jarett J.K."/>
            <person name="Geller-Mcgrath D.E."/>
            <person name="Sieber C.M.K."/>
            <person name="Emerson J.B."/>
            <person name="Anantharaman K."/>
            <person name="Thomas B.C."/>
            <person name="Malmstrom R."/>
            <person name="Stieglmeier M."/>
            <person name="Klingl A."/>
            <person name="Woyke T."/>
            <person name="Ryan C.M."/>
            <person name="Banfield J.F."/>
        </authorList>
    </citation>
    <scope>NUCLEOTIDE SEQUENCE [LARGE SCALE GENOMIC DNA]</scope>
</reference>
<dbReference type="EMBL" id="PEXA01000049">
    <property type="protein sequence ID" value="PIU33152.1"/>
    <property type="molecule type" value="Genomic_DNA"/>
</dbReference>
<accession>A0A2M6YPV4</accession>
<feature type="transmembrane region" description="Helical" evidence="1">
    <location>
        <begin position="275"/>
        <end position="299"/>
    </location>
</feature>
<dbReference type="Gene3D" id="1.20.1250.20">
    <property type="entry name" value="MFS general substrate transporter like domains"/>
    <property type="match status" value="1"/>
</dbReference>
<feature type="transmembrane region" description="Helical" evidence="1">
    <location>
        <begin position="362"/>
        <end position="380"/>
    </location>
</feature>
<keyword evidence="1" id="KW-0812">Transmembrane</keyword>
<evidence type="ECO:0000313" key="3">
    <source>
        <dbReference type="Proteomes" id="UP000229559"/>
    </source>
</evidence>
<dbReference type="AlphaFoldDB" id="A0A2M6YPV4"/>
<dbReference type="SUPFAM" id="SSF103473">
    <property type="entry name" value="MFS general substrate transporter"/>
    <property type="match status" value="1"/>
</dbReference>
<gene>
    <name evidence="2" type="ORF">COT04_01620</name>
</gene>
<feature type="transmembrane region" description="Helical" evidence="1">
    <location>
        <begin position="242"/>
        <end position="263"/>
    </location>
</feature>
<proteinExistence type="predicted"/>
<keyword evidence="1" id="KW-0472">Membrane</keyword>
<keyword evidence="1" id="KW-1133">Transmembrane helix</keyword>
<feature type="transmembrane region" description="Helical" evidence="1">
    <location>
        <begin position="46"/>
        <end position="69"/>
    </location>
</feature>
<dbReference type="Proteomes" id="UP000229559">
    <property type="component" value="Unassembled WGS sequence"/>
</dbReference>
<evidence type="ECO:0008006" key="4">
    <source>
        <dbReference type="Google" id="ProtNLM"/>
    </source>
</evidence>
<feature type="transmembrane region" description="Helical" evidence="1">
    <location>
        <begin position="171"/>
        <end position="190"/>
    </location>
</feature>
<comment type="caution">
    <text evidence="2">The sequence shown here is derived from an EMBL/GenBank/DDBJ whole genome shotgun (WGS) entry which is preliminary data.</text>
</comment>